<dbReference type="AlphaFoldDB" id="E6SR37"/>
<dbReference type="GO" id="GO:0016989">
    <property type="term" value="F:sigma factor antagonist activity"/>
    <property type="evidence" value="ECO:0007669"/>
    <property type="project" value="TreeGrafter"/>
</dbReference>
<dbReference type="STRING" id="693979.Bache_0011"/>
<keyword evidence="5" id="KW-1185">Reference proteome</keyword>
<dbReference type="KEGG" id="bhl:Bache_0011"/>
<dbReference type="EMBL" id="CP002352">
    <property type="protein sequence ID" value="ADV42041.1"/>
    <property type="molecule type" value="Genomic_DNA"/>
</dbReference>
<dbReference type="Proteomes" id="UP000008630">
    <property type="component" value="Chromosome"/>
</dbReference>
<evidence type="ECO:0000313" key="4">
    <source>
        <dbReference type="EMBL" id="ADV42041.1"/>
    </source>
</evidence>
<proteinExistence type="predicted"/>
<dbReference type="OrthoDB" id="1042605at2"/>
<dbReference type="RefSeq" id="WP_013545680.1">
    <property type="nucleotide sequence ID" value="NC_014933.1"/>
</dbReference>
<feature type="domain" description="FecR protein" evidence="2">
    <location>
        <begin position="121"/>
        <end position="216"/>
    </location>
</feature>
<evidence type="ECO:0000259" key="3">
    <source>
        <dbReference type="Pfam" id="PF16344"/>
    </source>
</evidence>
<dbReference type="Pfam" id="PF16344">
    <property type="entry name" value="FecR_C"/>
    <property type="match status" value="1"/>
</dbReference>
<protein>
    <submittedName>
        <fullName evidence="4">Anti-FecI sigma factor, FecR</fullName>
    </submittedName>
</protein>
<dbReference type="PATRIC" id="fig|693979.3.peg.11"/>
<dbReference type="InterPro" id="IPR032508">
    <property type="entry name" value="FecR_C"/>
</dbReference>
<dbReference type="Gene3D" id="2.60.120.1440">
    <property type="match status" value="1"/>
</dbReference>
<keyword evidence="1" id="KW-1133">Transmembrane helix</keyword>
<evidence type="ECO:0000256" key="1">
    <source>
        <dbReference type="SAM" id="Phobius"/>
    </source>
</evidence>
<feature type="domain" description="Protein FecR C-terminal" evidence="3">
    <location>
        <begin position="263"/>
        <end position="331"/>
    </location>
</feature>
<evidence type="ECO:0000313" key="5">
    <source>
        <dbReference type="Proteomes" id="UP000008630"/>
    </source>
</evidence>
<reference evidence="4 5" key="2">
    <citation type="journal article" date="2011" name="Stand. Genomic Sci.">
        <title>Complete genome sequence of Bacteroides helcogenes type strain (P 36-108).</title>
        <authorList>
            <person name="Pati A."/>
            <person name="Gronow S."/>
            <person name="Zeytun A."/>
            <person name="Lapidus A."/>
            <person name="Nolan M."/>
            <person name="Hammon N."/>
            <person name="Deshpande S."/>
            <person name="Cheng J.F."/>
            <person name="Tapia R."/>
            <person name="Han C."/>
            <person name="Goodwin L."/>
            <person name="Pitluck S."/>
            <person name="Liolios K."/>
            <person name="Pagani I."/>
            <person name="Ivanova N."/>
            <person name="Mavromatis K."/>
            <person name="Chen A."/>
            <person name="Palaniappan K."/>
            <person name="Land M."/>
            <person name="Hauser L."/>
            <person name="Chang Y.J."/>
            <person name="Jeffries C.D."/>
            <person name="Detter J.C."/>
            <person name="Brambilla E."/>
            <person name="Rohde M."/>
            <person name="Goker M."/>
            <person name="Woyke T."/>
            <person name="Bristow J."/>
            <person name="Eisen J.A."/>
            <person name="Markowitz V."/>
            <person name="Hugenholtz P."/>
            <person name="Kyrpides N.C."/>
            <person name="Klenk H.P."/>
            <person name="Lucas S."/>
        </authorList>
    </citation>
    <scope>NUCLEOTIDE SEQUENCE [LARGE SCALE GENOMIC DNA]</scope>
    <source>
        <strain evidence="5">ATCC 35417 / DSM 20613 / JCM 6297 / CCUG 15421 / P 36-108</strain>
    </source>
</reference>
<dbReference type="eggNOG" id="COG3712">
    <property type="taxonomic scope" value="Bacteria"/>
</dbReference>
<dbReference type="PIRSF" id="PIRSF018266">
    <property type="entry name" value="FecR"/>
    <property type="match status" value="1"/>
</dbReference>
<dbReference type="InterPro" id="IPR006860">
    <property type="entry name" value="FecR"/>
</dbReference>
<reference key="1">
    <citation type="submission" date="2010-11" db="EMBL/GenBank/DDBJ databases">
        <title>The complete genome of Bacteroides helcogenes P 36-108.</title>
        <authorList>
            <consortium name="US DOE Joint Genome Institute (JGI-PGF)"/>
            <person name="Lucas S."/>
            <person name="Copeland A."/>
            <person name="Lapidus A."/>
            <person name="Bruce D."/>
            <person name="Goodwin L."/>
            <person name="Pitluck S."/>
            <person name="Kyrpides N."/>
            <person name="Mavromatis K."/>
            <person name="Ivanova N."/>
            <person name="Zeytun A."/>
            <person name="Brettin T."/>
            <person name="Detter J.C."/>
            <person name="Tapia R."/>
            <person name="Han C."/>
            <person name="Land M."/>
            <person name="Hauser L."/>
            <person name="Markowitz V."/>
            <person name="Cheng J.-F."/>
            <person name="Hugenholtz P."/>
            <person name="Woyke T."/>
            <person name="Wu D."/>
            <person name="Gronow S."/>
            <person name="Wellnitz S."/>
            <person name="Brambilla E."/>
            <person name="Klenk H.-P."/>
            <person name="Eisen J.A."/>
        </authorList>
    </citation>
    <scope>NUCLEOTIDE SEQUENCE</scope>
    <source>
        <strain>P 36-108</strain>
    </source>
</reference>
<organism evidence="4 5">
    <name type="scientific">Bacteroides helcogenes (strain ATCC 35417 / DSM 20613 / JCM 6297 / CCUG 15421 / P 36-108)</name>
    <dbReference type="NCBI Taxonomy" id="693979"/>
    <lineage>
        <taxon>Bacteria</taxon>
        <taxon>Pseudomonadati</taxon>
        <taxon>Bacteroidota</taxon>
        <taxon>Bacteroidia</taxon>
        <taxon>Bacteroidales</taxon>
        <taxon>Bacteroidaceae</taxon>
        <taxon>Bacteroides</taxon>
    </lineage>
</organism>
<keyword evidence="1" id="KW-0472">Membrane</keyword>
<dbReference type="PANTHER" id="PTHR30273:SF2">
    <property type="entry name" value="PROTEIN FECR"/>
    <property type="match status" value="1"/>
</dbReference>
<dbReference type="Gene3D" id="3.55.50.30">
    <property type="match status" value="1"/>
</dbReference>
<feature type="transmembrane region" description="Helical" evidence="1">
    <location>
        <begin position="92"/>
        <end position="114"/>
    </location>
</feature>
<evidence type="ECO:0000259" key="2">
    <source>
        <dbReference type="Pfam" id="PF04773"/>
    </source>
</evidence>
<accession>E6SR37</accession>
<dbReference type="PANTHER" id="PTHR30273">
    <property type="entry name" value="PERIPLASMIC SIGNAL SENSOR AND SIGMA FACTOR ACTIVATOR FECR-RELATED"/>
    <property type="match status" value="1"/>
</dbReference>
<keyword evidence="1" id="KW-0812">Transmembrane</keyword>
<sequence>MEETILLSYLNGELSDQESEEVEEWVDRSDENHRLLEQVYYTLTLAQRSEAYEAADVEAALNTFRSRVDKKNMVASVKRTSSERMRLLWQRYGGTAAAFLGGLILAVGVLMGVYGEDSHYEVSTAMGQRARVILPDGTSVWLNSSTQLSYESGWLSRERKAYLKGEAYFEVKRNVLKPFVVSSQGVRTQVLGTKFNVRARESEHKVATTLLSGSVQMYCGGQTDARQVLKPGETMVVDTEKGISELYAYNCPEEVLLWIKGDLCFTACPLGKIAESLSKVYNVKFTFSDSQLKEKRFTCLFKTDSSLEEILSTLALTQHFSYSISDTSIRIFSFQKE</sequence>
<dbReference type="InterPro" id="IPR012373">
    <property type="entry name" value="Ferrdict_sens_TM"/>
</dbReference>
<dbReference type="Pfam" id="PF04773">
    <property type="entry name" value="FecR"/>
    <property type="match status" value="1"/>
</dbReference>
<name>E6SR37_BACT6</name>
<gene>
    <name evidence="4" type="ordered locus">Bache_0011</name>
</gene>
<dbReference type="HOGENOM" id="CLU_050192_2_2_10"/>